<accession>A0AAP9YGH3</accession>
<evidence type="ECO:0000256" key="1">
    <source>
        <dbReference type="ARBA" id="ARBA00023015"/>
    </source>
</evidence>
<name>A0AAP9YGH3_9GAMM</name>
<keyword evidence="3" id="KW-0804">Transcription</keyword>
<proteinExistence type="predicted"/>
<dbReference type="SUPFAM" id="SSF51306">
    <property type="entry name" value="LexA/Signal peptidase"/>
    <property type="match status" value="1"/>
</dbReference>
<feature type="domain" description="HTH cro/C1-type" evidence="4">
    <location>
        <begin position="7"/>
        <end position="60"/>
    </location>
</feature>
<dbReference type="PANTHER" id="PTHR40661">
    <property type="match status" value="1"/>
</dbReference>
<dbReference type="CDD" id="cd00093">
    <property type="entry name" value="HTH_XRE"/>
    <property type="match status" value="1"/>
</dbReference>
<dbReference type="Proteomes" id="UP000596192">
    <property type="component" value="Chromosome"/>
</dbReference>
<dbReference type="InterPro" id="IPR015927">
    <property type="entry name" value="Peptidase_S24_S26A/B/C"/>
</dbReference>
<dbReference type="CDD" id="cd06529">
    <property type="entry name" value="S24_LexA-like"/>
    <property type="match status" value="1"/>
</dbReference>
<sequence>MDLKDRIKAARRHSRLTQGELAECVGVTQTSISDLERGKSQTTSFIAQIAKACGVSAIWLASGEGEMISEGSSGNQQFEPGPPITSPWRSIKIVGTAQMGSEGYWHALDVADGYVDVPSRDPGAYALRLKGNSMAPAIKSGWVAVIEPNGQLIPGEYVMVRLVDEECMLKELLYVNDEEVSLASVNDAYDRRTIPMEQVAQIHHVGAVCPPSKIRM</sequence>
<dbReference type="Pfam" id="PF00717">
    <property type="entry name" value="Peptidase_S24"/>
    <property type="match status" value="1"/>
</dbReference>
<evidence type="ECO:0000256" key="3">
    <source>
        <dbReference type="ARBA" id="ARBA00023163"/>
    </source>
</evidence>
<dbReference type="SMART" id="SM00530">
    <property type="entry name" value="HTH_XRE"/>
    <property type="match status" value="1"/>
</dbReference>
<evidence type="ECO:0000313" key="6">
    <source>
        <dbReference type="Proteomes" id="UP000596192"/>
    </source>
</evidence>
<dbReference type="Pfam" id="PF01381">
    <property type="entry name" value="HTH_3"/>
    <property type="match status" value="1"/>
</dbReference>
<gene>
    <name evidence="5" type="ORF">GKQ51_08115</name>
</gene>
<dbReference type="AlphaFoldDB" id="A0AAP9YGH3"/>
<dbReference type="PROSITE" id="PS50943">
    <property type="entry name" value="HTH_CROC1"/>
    <property type="match status" value="1"/>
</dbReference>
<keyword evidence="2" id="KW-0238">DNA-binding</keyword>
<evidence type="ECO:0000313" key="5">
    <source>
        <dbReference type="EMBL" id="QQE90248.1"/>
    </source>
</evidence>
<dbReference type="SUPFAM" id="SSF47413">
    <property type="entry name" value="lambda repressor-like DNA-binding domains"/>
    <property type="match status" value="1"/>
</dbReference>
<dbReference type="EMBL" id="CP066310">
    <property type="protein sequence ID" value="QQE90248.1"/>
    <property type="molecule type" value="Genomic_DNA"/>
</dbReference>
<dbReference type="GO" id="GO:0003677">
    <property type="term" value="F:DNA binding"/>
    <property type="evidence" value="ECO:0007669"/>
    <property type="project" value="UniProtKB-KW"/>
</dbReference>
<reference evidence="5 6" key="1">
    <citation type="submission" date="2020-12" db="EMBL/GenBank/DDBJ databases">
        <title>Genomic Analysis and Response surface optimization of nitrogen-fixing conditions for A. chroococcum strain HR1, Isolation from rhizosphere soil.</title>
        <authorList>
            <person name="Li J."/>
            <person name="Yang H."/>
            <person name="Liu H."/>
            <person name="Wang C."/>
            <person name="Tian Y."/>
            <person name="Lu X.Y."/>
        </authorList>
    </citation>
    <scope>NUCLEOTIDE SEQUENCE [LARGE SCALE GENOMIC DNA]</scope>
    <source>
        <strain evidence="5 6">HR1</strain>
    </source>
</reference>
<protein>
    <submittedName>
        <fullName evidence="5">Helix-turn-helix transcriptional regulator</fullName>
    </submittedName>
</protein>
<dbReference type="PANTHER" id="PTHR40661:SF3">
    <property type="entry name" value="FELS-1 PROPHAGE TRANSCRIPTIONAL REGULATOR"/>
    <property type="match status" value="1"/>
</dbReference>
<dbReference type="InterPro" id="IPR036286">
    <property type="entry name" value="LexA/Signal_pep-like_sf"/>
</dbReference>
<dbReference type="Gene3D" id="2.10.109.10">
    <property type="entry name" value="Umud Fragment, subunit A"/>
    <property type="match status" value="1"/>
</dbReference>
<evidence type="ECO:0000256" key="2">
    <source>
        <dbReference type="ARBA" id="ARBA00023125"/>
    </source>
</evidence>
<dbReference type="InterPro" id="IPR001387">
    <property type="entry name" value="Cro/C1-type_HTH"/>
</dbReference>
<dbReference type="InterPro" id="IPR039418">
    <property type="entry name" value="LexA-like"/>
</dbReference>
<evidence type="ECO:0000259" key="4">
    <source>
        <dbReference type="PROSITE" id="PS50943"/>
    </source>
</evidence>
<dbReference type="Gene3D" id="1.10.260.40">
    <property type="entry name" value="lambda repressor-like DNA-binding domains"/>
    <property type="match status" value="1"/>
</dbReference>
<dbReference type="InterPro" id="IPR010982">
    <property type="entry name" value="Lambda_DNA-bd_dom_sf"/>
</dbReference>
<organism evidence="5 6">
    <name type="scientific">Azotobacter chroococcum</name>
    <dbReference type="NCBI Taxonomy" id="353"/>
    <lineage>
        <taxon>Bacteria</taxon>
        <taxon>Pseudomonadati</taxon>
        <taxon>Pseudomonadota</taxon>
        <taxon>Gammaproteobacteria</taxon>
        <taxon>Pseudomonadales</taxon>
        <taxon>Pseudomonadaceae</taxon>
        <taxon>Azotobacter</taxon>
    </lineage>
</organism>
<keyword evidence="1" id="KW-0805">Transcription regulation</keyword>